<reference evidence="2" key="1">
    <citation type="journal article" date="2005" name="Nature">
        <title>The map-based sequence of the rice genome.</title>
        <authorList>
            <consortium name="International rice genome sequencing project (IRGSP)"/>
            <person name="Matsumoto T."/>
            <person name="Wu J."/>
            <person name="Kanamori H."/>
            <person name="Katayose Y."/>
            <person name="Fujisawa M."/>
            <person name="Namiki N."/>
            <person name="Mizuno H."/>
            <person name="Yamamoto K."/>
            <person name="Antonio B.A."/>
            <person name="Baba T."/>
            <person name="Sakata K."/>
            <person name="Nagamura Y."/>
            <person name="Aoki H."/>
            <person name="Arikawa K."/>
            <person name="Arita K."/>
            <person name="Bito T."/>
            <person name="Chiden Y."/>
            <person name="Fujitsuka N."/>
            <person name="Fukunaka R."/>
            <person name="Hamada M."/>
            <person name="Harada C."/>
            <person name="Hayashi A."/>
            <person name="Hijishita S."/>
            <person name="Honda M."/>
            <person name="Hosokawa S."/>
            <person name="Ichikawa Y."/>
            <person name="Idonuma A."/>
            <person name="Iijima M."/>
            <person name="Ikeda M."/>
            <person name="Ikeno M."/>
            <person name="Ito K."/>
            <person name="Ito S."/>
            <person name="Ito T."/>
            <person name="Ito Y."/>
            <person name="Ito Y."/>
            <person name="Iwabuchi A."/>
            <person name="Kamiya K."/>
            <person name="Karasawa W."/>
            <person name="Kurita K."/>
            <person name="Katagiri S."/>
            <person name="Kikuta A."/>
            <person name="Kobayashi H."/>
            <person name="Kobayashi N."/>
            <person name="Machita K."/>
            <person name="Maehara T."/>
            <person name="Masukawa M."/>
            <person name="Mizubayashi T."/>
            <person name="Mukai Y."/>
            <person name="Nagasaki H."/>
            <person name="Nagata Y."/>
            <person name="Naito S."/>
            <person name="Nakashima M."/>
            <person name="Nakama Y."/>
            <person name="Nakamichi Y."/>
            <person name="Nakamura M."/>
            <person name="Meguro A."/>
            <person name="Negishi M."/>
            <person name="Ohta I."/>
            <person name="Ohta T."/>
            <person name="Okamoto M."/>
            <person name="Ono N."/>
            <person name="Saji S."/>
            <person name="Sakaguchi M."/>
            <person name="Sakai K."/>
            <person name="Shibata M."/>
            <person name="Shimokawa T."/>
            <person name="Song J."/>
            <person name="Takazaki Y."/>
            <person name="Terasawa K."/>
            <person name="Tsugane M."/>
            <person name="Tsuji K."/>
            <person name="Ueda S."/>
            <person name="Waki K."/>
            <person name="Yamagata H."/>
            <person name="Yamamoto M."/>
            <person name="Yamamoto S."/>
            <person name="Yamane H."/>
            <person name="Yoshiki S."/>
            <person name="Yoshihara R."/>
            <person name="Yukawa K."/>
            <person name="Zhong H."/>
            <person name="Yano M."/>
            <person name="Yuan Q."/>
            <person name="Ouyang S."/>
            <person name="Liu J."/>
            <person name="Jones K.M."/>
            <person name="Gansberger K."/>
            <person name="Moffat K."/>
            <person name="Hill J."/>
            <person name="Bera J."/>
            <person name="Fadrosh D."/>
            <person name="Jin S."/>
            <person name="Johri S."/>
            <person name="Kim M."/>
            <person name="Overton L."/>
            <person name="Reardon M."/>
            <person name="Tsitrin T."/>
            <person name="Vuong H."/>
            <person name="Weaver B."/>
            <person name="Ciecko A."/>
            <person name="Tallon L."/>
            <person name="Jackson J."/>
            <person name="Pai G."/>
            <person name="Aken S.V."/>
            <person name="Utterback T."/>
            <person name="Reidmuller S."/>
            <person name="Feldblyum T."/>
            <person name="Hsiao J."/>
            <person name="Zismann V."/>
            <person name="Iobst S."/>
            <person name="de Vazeille A.R."/>
            <person name="Buell C.R."/>
            <person name="Ying K."/>
            <person name="Li Y."/>
            <person name="Lu T."/>
            <person name="Huang Y."/>
            <person name="Zhao Q."/>
            <person name="Feng Q."/>
            <person name="Zhang L."/>
            <person name="Zhu J."/>
            <person name="Weng Q."/>
            <person name="Mu J."/>
            <person name="Lu Y."/>
            <person name="Fan D."/>
            <person name="Liu Y."/>
            <person name="Guan J."/>
            <person name="Zhang Y."/>
            <person name="Yu S."/>
            <person name="Liu X."/>
            <person name="Zhang Y."/>
            <person name="Hong G."/>
            <person name="Han B."/>
            <person name="Choisne N."/>
            <person name="Demange N."/>
            <person name="Orjeda G."/>
            <person name="Samain S."/>
            <person name="Cattolico L."/>
            <person name="Pelletier E."/>
            <person name="Couloux A."/>
            <person name="Segurens B."/>
            <person name="Wincker P."/>
            <person name="D'Hont A."/>
            <person name="Scarpelli C."/>
            <person name="Weissenbach J."/>
            <person name="Salanoubat M."/>
            <person name="Quetier F."/>
            <person name="Yu Y."/>
            <person name="Kim H.R."/>
            <person name="Rambo T."/>
            <person name="Currie J."/>
            <person name="Collura K."/>
            <person name="Luo M."/>
            <person name="Yang T."/>
            <person name="Ammiraju J.S.S."/>
            <person name="Engler F."/>
            <person name="Soderlund C."/>
            <person name="Wing R.A."/>
            <person name="Palmer L.E."/>
            <person name="de la Bastide M."/>
            <person name="Spiegel L."/>
            <person name="Nascimento L."/>
            <person name="Zutavern T."/>
            <person name="O'Shaughnessy A."/>
            <person name="Dike S."/>
            <person name="Dedhia N."/>
            <person name="Preston R."/>
            <person name="Balija V."/>
            <person name="McCombie W.R."/>
            <person name="Chow T."/>
            <person name="Chen H."/>
            <person name="Chung M."/>
            <person name="Chen C."/>
            <person name="Shaw J."/>
            <person name="Wu H."/>
            <person name="Hsiao K."/>
            <person name="Chao Y."/>
            <person name="Chu M."/>
            <person name="Cheng C."/>
            <person name="Hour A."/>
            <person name="Lee P."/>
            <person name="Lin S."/>
            <person name="Lin Y."/>
            <person name="Liou J."/>
            <person name="Liu S."/>
            <person name="Hsing Y."/>
            <person name="Raghuvanshi S."/>
            <person name="Mohanty A."/>
            <person name="Bharti A.K."/>
            <person name="Gaur A."/>
            <person name="Gupta V."/>
            <person name="Kumar D."/>
            <person name="Ravi V."/>
            <person name="Vij S."/>
            <person name="Kapur A."/>
            <person name="Khurana P."/>
            <person name="Khurana P."/>
            <person name="Khurana J.P."/>
            <person name="Tyagi A.K."/>
            <person name="Gaikwad K."/>
            <person name="Singh A."/>
            <person name="Dalal V."/>
            <person name="Srivastava S."/>
            <person name="Dixit A."/>
            <person name="Pal A.K."/>
            <person name="Ghazi I.A."/>
            <person name="Yadav M."/>
            <person name="Pandit A."/>
            <person name="Bhargava A."/>
            <person name="Sureshbabu K."/>
            <person name="Batra K."/>
            <person name="Sharma T.R."/>
            <person name="Mohapatra T."/>
            <person name="Singh N.K."/>
            <person name="Messing J."/>
            <person name="Nelson A.B."/>
            <person name="Fuks G."/>
            <person name="Kavchok S."/>
            <person name="Keizer G."/>
            <person name="Linton E."/>
            <person name="Llaca V."/>
            <person name="Song R."/>
            <person name="Tanyolac B."/>
            <person name="Young S."/>
            <person name="Ho-Il K."/>
            <person name="Hahn J.H."/>
            <person name="Sangsakoo G."/>
            <person name="Vanavichit A."/>
            <person name="de Mattos Luiz.A.T."/>
            <person name="Zimmer P.D."/>
            <person name="Malone G."/>
            <person name="Dellagostin O."/>
            <person name="de Oliveira A.C."/>
            <person name="Bevan M."/>
            <person name="Bancroft I."/>
            <person name="Minx P."/>
            <person name="Cordum H."/>
            <person name="Wilson R."/>
            <person name="Cheng Z."/>
            <person name="Jin W."/>
            <person name="Jiang J."/>
            <person name="Leong S.A."/>
            <person name="Iwama H."/>
            <person name="Gojobori T."/>
            <person name="Itoh T."/>
            <person name="Niimura Y."/>
            <person name="Fujii Y."/>
            <person name="Habara T."/>
            <person name="Sakai H."/>
            <person name="Sato Y."/>
            <person name="Wilson G."/>
            <person name="Kumar K."/>
            <person name="McCouch S."/>
            <person name="Juretic N."/>
            <person name="Hoen D."/>
            <person name="Wright S."/>
            <person name="Bruskiewich R."/>
            <person name="Bureau T."/>
            <person name="Miyao A."/>
            <person name="Hirochika H."/>
            <person name="Nishikawa T."/>
            <person name="Kadowaki K."/>
            <person name="Sugiura M."/>
            <person name="Burr B."/>
            <person name="Sasaki T."/>
        </authorList>
    </citation>
    <scope>NUCLEOTIDE SEQUENCE [LARGE SCALE GENOMIC DNA]</scope>
    <source>
        <strain evidence="2">cv. Nipponbare</strain>
    </source>
</reference>
<keyword evidence="2" id="KW-1185">Reference proteome</keyword>
<dbReference type="InParanoid" id="A0A0P0VFQ5"/>
<gene>
    <name evidence="1" type="ordered locus">Os02g0189150</name>
    <name evidence="1" type="ORF">OSNPB_020189150</name>
</gene>
<name>A0A0P0VFQ5_ORYSJ</name>
<accession>A0A0P0VFQ5</accession>
<dbReference type="AlphaFoldDB" id="A0A0P0VFQ5"/>
<organism evidence="1 2">
    <name type="scientific">Oryza sativa subsp. japonica</name>
    <name type="common">Rice</name>
    <dbReference type="NCBI Taxonomy" id="39947"/>
    <lineage>
        <taxon>Eukaryota</taxon>
        <taxon>Viridiplantae</taxon>
        <taxon>Streptophyta</taxon>
        <taxon>Embryophyta</taxon>
        <taxon>Tracheophyta</taxon>
        <taxon>Spermatophyta</taxon>
        <taxon>Magnoliopsida</taxon>
        <taxon>Liliopsida</taxon>
        <taxon>Poales</taxon>
        <taxon>Poaceae</taxon>
        <taxon>BOP clade</taxon>
        <taxon>Oryzoideae</taxon>
        <taxon>Oryzeae</taxon>
        <taxon>Oryzinae</taxon>
        <taxon>Oryza</taxon>
        <taxon>Oryza sativa</taxon>
    </lineage>
</organism>
<proteinExistence type="predicted"/>
<protein>
    <submittedName>
        <fullName evidence="1">Os02g0189150 protein</fullName>
    </submittedName>
</protein>
<dbReference type="Gramene" id="Os02t0189150-00">
    <property type="protein sequence ID" value="Os02t0189150-00"/>
    <property type="gene ID" value="Os02g0189150"/>
</dbReference>
<reference evidence="1 2" key="2">
    <citation type="journal article" date="2013" name="Plant Cell Physiol.">
        <title>Rice Annotation Project Database (RAP-DB): an integrative and interactive database for rice genomics.</title>
        <authorList>
            <person name="Sakai H."/>
            <person name="Lee S.S."/>
            <person name="Tanaka T."/>
            <person name="Numa H."/>
            <person name="Kim J."/>
            <person name="Kawahara Y."/>
            <person name="Wakimoto H."/>
            <person name="Yang C.C."/>
            <person name="Iwamoto M."/>
            <person name="Abe T."/>
            <person name="Yamada Y."/>
            <person name="Muto A."/>
            <person name="Inokuchi H."/>
            <person name="Ikemura T."/>
            <person name="Matsumoto T."/>
            <person name="Sasaki T."/>
            <person name="Itoh T."/>
        </authorList>
    </citation>
    <scope>NUCLEOTIDE SEQUENCE [LARGE SCALE GENOMIC DNA]</scope>
    <source>
        <strain evidence="2">cv. Nipponbare</strain>
    </source>
</reference>
<reference evidence="1 2" key="3">
    <citation type="journal article" date="2013" name="Rice">
        <title>Improvement of the Oryza sativa Nipponbare reference genome using next generation sequence and optical map data.</title>
        <authorList>
            <person name="Kawahara Y."/>
            <person name="de la Bastide M."/>
            <person name="Hamilton J.P."/>
            <person name="Kanamori H."/>
            <person name="McCombie W.R."/>
            <person name="Ouyang S."/>
            <person name="Schwartz D.C."/>
            <person name="Tanaka T."/>
            <person name="Wu J."/>
            <person name="Zhou S."/>
            <person name="Childs K.L."/>
            <person name="Davidson R.M."/>
            <person name="Lin H."/>
            <person name="Quesada-Ocampo L."/>
            <person name="Vaillancourt B."/>
            <person name="Sakai H."/>
            <person name="Lee S.S."/>
            <person name="Kim J."/>
            <person name="Numa H."/>
            <person name="Itoh T."/>
            <person name="Buell C.R."/>
            <person name="Matsumoto T."/>
        </authorList>
    </citation>
    <scope>NUCLEOTIDE SEQUENCE [LARGE SCALE GENOMIC DNA]</scope>
    <source>
        <strain evidence="2">cv. Nipponbare</strain>
    </source>
</reference>
<sequence length="78" mass="8415">MYLHGEHELAAVASDALGAGPSGVPQLLHDRPGQIHRPDYPCSTWLSRCSELLWLCGSIAAAVDEEDEGVGFWVSPEL</sequence>
<evidence type="ECO:0000313" key="2">
    <source>
        <dbReference type="Proteomes" id="UP000059680"/>
    </source>
</evidence>
<dbReference type="PaxDb" id="39947-A0A0P0VFQ5"/>
<dbReference type="EMBL" id="AP014958">
    <property type="protein sequence ID" value="BAS77381.1"/>
    <property type="molecule type" value="Genomic_DNA"/>
</dbReference>
<evidence type="ECO:0000313" key="1">
    <source>
        <dbReference type="EMBL" id="BAS77381.1"/>
    </source>
</evidence>
<feature type="non-terminal residue" evidence="1">
    <location>
        <position position="78"/>
    </location>
</feature>
<dbReference type="Proteomes" id="UP000059680">
    <property type="component" value="Chromosome 2"/>
</dbReference>